<dbReference type="STRING" id="112413.SAMN05421854_109146"/>
<evidence type="ECO:0000313" key="1">
    <source>
        <dbReference type="EMBL" id="SFQ17074.1"/>
    </source>
</evidence>
<protein>
    <submittedName>
        <fullName evidence="1">Uncharacterized protein</fullName>
    </submittedName>
</protein>
<dbReference type="AlphaFoldDB" id="A0A1I5WBF2"/>
<gene>
    <name evidence="1" type="ORF">SAMN05421854_109146</name>
</gene>
<accession>A0A1I5WBF2</accession>
<evidence type="ECO:0000313" key="2">
    <source>
        <dbReference type="Proteomes" id="UP000199137"/>
    </source>
</evidence>
<dbReference type="Proteomes" id="UP000199137">
    <property type="component" value="Unassembled WGS sequence"/>
</dbReference>
<proteinExistence type="predicted"/>
<organism evidence="1 2">
    <name type="scientific">Amycolatopsis rubida</name>
    <dbReference type="NCBI Taxonomy" id="112413"/>
    <lineage>
        <taxon>Bacteria</taxon>
        <taxon>Bacillati</taxon>
        <taxon>Actinomycetota</taxon>
        <taxon>Actinomycetes</taxon>
        <taxon>Pseudonocardiales</taxon>
        <taxon>Pseudonocardiaceae</taxon>
        <taxon>Amycolatopsis</taxon>
    </lineage>
</organism>
<dbReference type="EMBL" id="FOWC01000009">
    <property type="protein sequence ID" value="SFQ17074.1"/>
    <property type="molecule type" value="Genomic_DNA"/>
</dbReference>
<sequence>MENPVWEVARPSHAGPFPLGGFRHRTGGTVELRVVPHPAITVVLEFGDGKLLLDDGAQHGSFVAGLAPRGVRIRERASHASKSGCRRSLLPGWVLGPRNWTGRPGWPNCGAGTPIGFGTS</sequence>
<reference evidence="1 2" key="1">
    <citation type="submission" date="2016-10" db="EMBL/GenBank/DDBJ databases">
        <authorList>
            <person name="de Groot N.N."/>
        </authorList>
    </citation>
    <scope>NUCLEOTIDE SEQUENCE [LARGE SCALE GENOMIC DNA]</scope>
    <source>
        <strain evidence="1 2">DSM 44637</strain>
    </source>
</reference>
<name>A0A1I5WBF2_9PSEU</name>
<dbReference type="RefSeq" id="WP_208865386.1">
    <property type="nucleotide sequence ID" value="NZ_FOWC01000009.1"/>
</dbReference>